<dbReference type="Pfam" id="PF01433">
    <property type="entry name" value="Peptidase_M1"/>
    <property type="match status" value="1"/>
</dbReference>
<dbReference type="AlphaFoldDB" id="I6YUP1"/>
<dbReference type="InterPro" id="IPR027268">
    <property type="entry name" value="Peptidase_M4/M1_CTD_sf"/>
</dbReference>
<dbReference type="Proteomes" id="UP000009011">
    <property type="component" value="Chromosome"/>
</dbReference>
<evidence type="ECO:0000313" key="2">
    <source>
        <dbReference type="EMBL" id="AFN74282.1"/>
    </source>
</evidence>
<dbReference type="GO" id="GO:0008237">
    <property type="term" value="F:metallopeptidase activity"/>
    <property type="evidence" value="ECO:0007669"/>
    <property type="project" value="InterPro"/>
</dbReference>
<dbReference type="PATRIC" id="fig|1191523.3.peg.1102"/>
<evidence type="ECO:0000259" key="1">
    <source>
        <dbReference type="Pfam" id="PF01433"/>
    </source>
</evidence>
<name>I6YUP1_MELRP</name>
<dbReference type="STRING" id="1191523.MROS_1042"/>
<dbReference type="GO" id="GO:0008270">
    <property type="term" value="F:zinc ion binding"/>
    <property type="evidence" value="ECO:0007669"/>
    <property type="project" value="InterPro"/>
</dbReference>
<proteinExistence type="predicted"/>
<dbReference type="CDD" id="cd09604">
    <property type="entry name" value="M1_APN_like"/>
    <property type="match status" value="1"/>
</dbReference>
<feature type="domain" description="Peptidase M1 membrane alanine aminopeptidase" evidence="1">
    <location>
        <begin position="367"/>
        <end position="522"/>
    </location>
</feature>
<dbReference type="SUPFAM" id="SSF55486">
    <property type="entry name" value="Metalloproteases ('zincins'), catalytic domain"/>
    <property type="match status" value="1"/>
</dbReference>
<dbReference type="InterPro" id="IPR014782">
    <property type="entry name" value="Peptidase_M1_dom"/>
</dbReference>
<sequence>MTQGSKMKKLAIFLFIPVILLSQPLPVNFKGAYEKQTRSYDGKPGRNYWQNKSDYIIKAEVIPSEKRINAEETVTYYNNSPDTLDIIVVKLLGDLYRKGNARDIEISPDAVNEGMKISTAKLNGSEFEITRDNEKPHITGTKLIIPLKEKLLPGEKAELYFKWEVKIPGESQIRMGAYDSTSFFVAYWFPQIAVYDDIDGWDMNDYTGHAETYNDFGNYQVDITVPQNFVVWASGKLSNPEEVFEEKILDKYITANSSDEIIHIISEEDLGNVTKKRNKITYKFRSESIPDFAFAMSDHYLWDASTWRDVLISAAYNPESKGFYNVAEVARKSIVYFSEEMPGVKYPYPVMTVFNGRGGMEFPMMCNDSSVDNLRGTVHLTSHEISHTYFPFYMGINERKYAWMDEGWATMLPFDFQELNAPGYDPRQRNAEGYSQYGGRDTDLPPIVPSSQLRGISYRMASYSRPGAAYDFMMKFMGKEKFKACLHEYIKRWNGKHPTPYDFFNTFEDVSGEDLDWFFKPWFFEFKYPDLSIKKAEAKDGYLFVEIENNGGLPLPVVLFVKNGEAKEKIFEAQADIWKGKPGELKLEIKCKKPEELLLGTPQIPDVDDTDNKFSLK</sequence>
<evidence type="ECO:0000313" key="3">
    <source>
        <dbReference type="Proteomes" id="UP000009011"/>
    </source>
</evidence>
<dbReference type="KEGG" id="mro:MROS_1042"/>
<dbReference type="HOGENOM" id="CLU_015077_0_0_10"/>
<dbReference type="Gene3D" id="1.10.390.10">
    <property type="entry name" value="Neutral Protease Domain 2"/>
    <property type="match status" value="1"/>
</dbReference>
<gene>
    <name evidence="2" type="ordered locus">MROS_1042</name>
</gene>
<reference evidence="2 3" key="1">
    <citation type="journal article" date="2013" name="PLoS ONE">
        <title>Genomic analysis of Melioribacter roseus, facultatively anaerobic organotrophic bacterium representing a novel deep lineage within Bacteriodetes/Chlorobi group.</title>
        <authorList>
            <person name="Kadnikov V.V."/>
            <person name="Mardanov A.V."/>
            <person name="Podosokorskaya O.A."/>
            <person name="Gavrilov S.N."/>
            <person name="Kublanov I.V."/>
            <person name="Beletsky A.V."/>
            <person name="Bonch-Osmolovskaya E.A."/>
            <person name="Ravin N.V."/>
        </authorList>
    </citation>
    <scope>NUCLEOTIDE SEQUENCE [LARGE SCALE GENOMIC DNA]</scope>
    <source>
        <strain evidence="3">JCM 17771 / P3M-2</strain>
    </source>
</reference>
<organism evidence="2 3">
    <name type="scientific">Melioribacter roseus (strain DSM 23840 / JCM 17771 / VKM B-2668 / P3M-2)</name>
    <dbReference type="NCBI Taxonomy" id="1191523"/>
    <lineage>
        <taxon>Bacteria</taxon>
        <taxon>Pseudomonadati</taxon>
        <taxon>Ignavibacteriota</taxon>
        <taxon>Ignavibacteria</taxon>
        <taxon>Ignavibacteriales</taxon>
        <taxon>Melioribacteraceae</taxon>
        <taxon>Melioribacter</taxon>
    </lineage>
</organism>
<dbReference type="EMBL" id="CP003557">
    <property type="protein sequence ID" value="AFN74282.1"/>
    <property type="molecule type" value="Genomic_DNA"/>
</dbReference>
<accession>I6YUP1</accession>
<dbReference type="eggNOG" id="COG0308">
    <property type="taxonomic scope" value="Bacteria"/>
</dbReference>
<keyword evidence="3" id="KW-1185">Reference proteome</keyword>
<protein>
    <submittedName>
        <fullName evidence="2">Peptidase</fullName>
    </submittedName>
</protein>